<keyword evidence="8" id="KW-1185">Reference proteome</keyword>
<reference evidence="7 8" key="1">
    <citation type="submission" date="2022-05" db="EMBL/GenBank/DDBJ databases">
        <authorList>
            <person name="Park J.-S."/>
        </authorList>
    </citation>
    <scope>NUCLEOTIDE SEQUENCE [LARGE SCALE GENOMIC DNA]</scope>
    <source>
        <strain evidence="7 8">2012CJ34-2</strain>
    </source>
</reference>
<dbReference type="Gene3D" id="2.40.50.140">
    <property type="entry name" value="Nucleic acid-binding proteins"/>
    <property type="match status" value="1"/>
</dbReference>
<dbReference type="NCBIfam" id="NF008931">
    <property type="entry name" value="PRK12288.1"/>
    <property type="match status" value="1"/>
</dbReference>
<feature type="binding site" evidence="3">
    <location>
        <position position="297"/>
    </location>
    <ligand>
        <name>Zn(2+)</name>
        <dbReference type="ChEBI" id="CHEBI:29105"/>
    </ligand>
</feature>
<keyword evidence="3" id="KW-0694">RNA-binding</keyword>
<evidence type="ECO:0000313" key="7">
    <source>
        <dbReference type="EMBL" id="MCL6271970.1"/>
    </source>
</evidence>
<comment type="caution">
    <text evidence="7">The sequence shown here is derived from an EMBL/GenBank/DDBJ whole genome shotgun (WGS) entry which is preliminary data.</text>
</comment>
<dbReference type="GO" id="GO:0016787">
    <property type="term" value="F:hydrolase activity"/>
    <property type="evidence" value="ECO:0007669"/>
    <property type="project" value="UniProtKB-KW"/>
</dbReference>
<evidence type="ECO:0000259" key="5">
    <source>
        <dbReference type="PROSITE" id="PS50936"/>
    </source>
</evidence>
<name>A0ABT0PKQ1_9GAMM</name>
<comment type="similarity">
    <text evidence="3">Belongs to the TRAFAC class YlqF/YawG GTPase family. RsgA subfamily.</text>
</comment>
<feature type="binding site" evidence="3">
    <location>
        <begin position="161"/>
        <end position="164"/>
    </location>
    <ligand>
        <name>GTP</name>
        <dbReference type="ChEBI" id="CHEBI:37565"/>
    </ligand>
</feature>
<accession>A0ABT0PKQ1</accession>
<feature type="binding site" evidence="3">
    <location>
        <position position="304"/>
    </location>
    <ligand>
        <name>Zn(2+)</name>
        <dbReference type="ChEBI" id="CHEBI:29105"/>
    </ligand>
</feature>
<keyword evidence="3" id="KW-0699">rRNA-binding</keyword>
<dbReference type="EC" id="3.6.1.-" evidence="3"/>
<dbReference type="RefSeq" id="WP_249701644.1">
    <property type="nucleotide sequence ID" value="NZ_JAMFLX010000039.1"/>
</dbReference>
<dbReference type="PROSITE" id="PS50936">
    <property type="entry name" value="ENGC_GTPASE"/>
    <property type="match status" value="1"/>
</dbReference>
<comment type="subcellular location">
    <subcellularLocation>
        <location evidence="3">Cytoplasm</location>
    </subcellularLocation>
</comment>
<feature type="binding site" evidence="3">
    <location>
        <begin position="215"/>
        <end position="223"/>
    </location>
    <ligand>
        <name>GTP</name>
        <dbReference type="ChEBI" id="CHEBI:37565"/>
    </ligand>
</feature>
<evidence type="ECO:0000256" key="4">
    <source>
        <dbReference type="SAM" id="MobiDB-lite"/>
    </source>
</evidence>
<keyword evidence="3 7" id="KW-0378">Hydrolase</keyword>
<feature type="domain" description="EngC GTPase" evidence="5">
    <location>
        <begin position="122"/>
        <end position="271"/>
    </location>
</feature>
<comment type="function">
    <text evidence="3">One of several proteins that assist in the late maturation steps of the functional core of the 30S ribosomal subunit. Helps release RbfA from mature subunits. May play a role in the assembly of ribosomal proteins into the subunit. Circularly permuted GTPase that catalyzes slow GTP hydrolysis, GTPase activity is stimulated by the 30S ribosomal subunit.</text>
</comment>
<dbReference type="PANTHER" id="PTHR32120">
    <property type="entry name" value="SMALL RIBOSOMAL SUBUNIT BIOGENESIS GTPASE RSGA"/>
    <property type="match status" value="1"/>
</dbReference>
<dbReference type="InterPro" id="IPR010914">
    <property type="entry name" value="RsgA_GTPase_dom"/>
</dbReference>
<keyword evidence="2 3" id="KW-0342">GTP-binding</keyword>
<dbReference type="InterPro" id="IPR027417">
    <property type="entry name" value="P-loop_NTPase"/>
</dbReference>
<dbReference type="Pfam" id="PF03193">
    <property type="entry name" value="RsgA_GTPase"/>
    <property type="match status" value="1"/>
</dbReference>
<comment type="cofactor">
    <cofactor evidence="3">
        <name>Zn(2+)</name>
        <dbReference type="ChEBI" id="CHEBI:29105"/>
    </cofactor>
    <text evidence="3">Binds 1 zinc ion per subunit.</text>
</comment>
<dbReference type="InterPro" id="IPR012340">
    <property type="entry name" value="NA-bd_OB-fold"/>
</dbReference>
<evidence type="ECO:0000256" key="3">
    <source>
        <dbReference type="HAMAP-Rule" id="MF_01820"/>
    </source>
</evidence>
<keyword evidence="1 3" id="KW-0547">Nucleotide-binding</keyword>
<evidence type="ECO:0000256" key="1">
    <source>
        <dbReference type="ARBA" id="ARBA00022741"/>
    </source>
</evidence>
<keyword evidence="3" id="KW-0479">Metal-binding</keyword>
<dbReference type="Gene3D" id="1.10.40.50">
    <property type="entry name" value="Probable gtpase engc, domain 3"/>
    <property type="match status" value="1"/>
</dbReference>
<dbReference type="InterPro" id="IPR004881">
    <property type="entry name" value="Ribosome_biogen_GTPase_RsgA"/>
</dbReference>
<dbReference type="Gene3D" id="3.40.50.300">
    <property type="entry name" value="P-loop containing nucleotide triphosphate hydrolases"/>
    <property type="match status" value="1"/>
</dbReference>
<feature type="binding site" evidence="3">
    <location>
        <position position="310"/>
    </location>
    <ligand>
        <name>Zn(2+)</name>
        <dbReference type="ChEBI" id="CHEBI:29105"/>
    </ligand>
</feature>
<dbReference type="CDD" id="cd01854">
    <property type="entry name" value="YjeQ_EngC"/>
    <property type="match status" value="1"/>
</dbReference>
<protein>
    <recommendedName>
        <fullName evidence="3">Small ribosomal subunit biogenesis GTPase RsgA</fullName>
        <ecNumber evidence="3">3.6.1.-</ecNumber>
    </recommendedName>
</protein>
<dbReference type="SUPFAM" id="SSF52540">
    <property type="entry name" value="P-loop containing nucleoside triphosphate hydrolases"/>
    <property type="match status" value="1"/>
</dbReference>
<feature type="domain" description="CP-type G" evidence="6">
    <location>
        <begin position="114"/>
        <end position="273"/>
    </location>
</feature>
<dbReference type="EMBL" id="JAMFLX010000039">
    <property type="protein sequence ID" value="MCL6271970.1"/>
    <property type="molecule type" value="Genomic_DNA"/>
</dbReference>
<dbReference type="Proteomes" id="UP001203338">
    <property type="component" value="Unassembled WGS sequence"/>
</dbReference>
<gene>
    <name evidence="3 7" type="primary">rsgA</name>
    <name evidence="7" type="ORF">M3P05_18785</name>
</gene>
<keyword evidence="3" id="KW-0963">Cytoplasm</keyword>
<proteinExistence type="inferred from homology"/>
<feature type="region of interest" description="Disordered" evidence="4">
    <location>
        <begin position="17"/>
        <end position="38"/>
    </location>
</feature>
<dbReference type="NCBIfam" id="TIGR00157">
    <property type="entry name" value="ribosome small subunit-dependent GTPase A"/>
    <property type="match status" value="1"/>
</dbReference>
<evidence type="ECO:0000256" key="2">
    <source>
        <dbReference type="ARBA" id="ARBA00023134"/>
    </source>
</evidence>
<keyword evidence="3" id="KW-0862">Zinc</keyword>
<evidence type="ECO:0000313" key="8">
    <source>
        <dbReference type="Proteomes" id="UP001203338"/>
    </source>
</evidence>
<dbReference type="InterPro" id="IPR030378">
    <property type="entry name" value="G_CP_dom"/>
</dbReference>
<dbReference type="HAMAP" id="MF_01820">
    <property type="entry name" value="GTPase_RsgA"/>
    <property type="match status" value="1"/>
</dbReference>
<organism evidence="7 8">
    <name type="scientific">Parendozoicomonas callyspongiae</name>
    <dbReference type="NCBI Taxonomy" id="2942213"/>
    <lineage>
        <taxon>Bacteria</taxon>
        <taxon>Pseudomonadati</taxon>
        <taxon>Pseudomonadota</taxon>
        <taxon>Gammaproteobacteria</taxon>
        <taxon>Oceanospirillales</taxon>
        <taxon>Endozoicomonadaceae</taxon>
        <taxon>Parendozoicomonas</taxon>
    </lineage>
</organism>
<comment type="subunit">
    <text evidence="3">Monomer. Associates with 30S ribosomal subunit, binds 16S rRNA.</text>
</comment>
<dbReference type="PANTHER" id="PTHR32120:SF11">
    <property type="entry name" value="SMALL RIBOSOMAL SUBUNIT BIOGENESIS GTPASE RSGA 1, MITOCHONDRIAL-RELATED"/>
    <property type="match status" value="1"/>
</dbReference>
<feature type="binding site" evidence="3">
    <location>
        <position position="302"/>
    </location>
    <ligand>
        <name>Zn(2+)</name>
        <dbReference type="ChEBI" id="CHEBI:29105"/>
    </ligand>
</feature>
<evidence type="ECO:0000259" key="6">
    <source>
        <dbReference type="PROSITE" id="PS51721"/>
    </source>
</evidence>
<dbReference type="PROSITE" id="PS51721">
    <property type="entry name" value="G_CP"/>
    <property type="match status" value="1"/>
</dbReference>
<sequence length="339" mass="38010">MAKRKLNRRQAWRIQKIQGERAERAKRRESKIQDQLNTSELGPEEEGVVIAHYGIQLDIERPSEPGSLYRCHLRANLPALVTGDRIIWRPGKDDIGVVVAQLPRTSELCRPDNHGRIKPVAANIDYIVLVVAPVPRAHPNLIDRYLVAAEAVDIEPVLLLNKTDLLNDENRQHLDALMQVYRDLGYKVLTASTKLEHGLDDIKALLKDHTSVFVGQSGVGKSSLVNVLLPDVDAKVGDLSEQTGKGTHTTTSAKLFHFPEGGSLIDSPGIREFGLWHMDPEDVINGFRELRNLPGYCRFRDCRHEQEPGCALLEALKKGEILPARMNSYRHILSSLDED</sequence>
<keyword evidence="3" id="KW-0690">Ribosome biogenesis</keyword>